<dbReference type="Pfam" id="PF04973">
    <property type="entry name" value="NMN_transporter"/>
    <property type="match status" value="1"/>
</dbReference>
<dbReference type="PANTHER" id="PTHR36122">
    <property type="entry name" value="NICOTINAMIDE RIBOSIDE TRANSPORTER PNUC"/>
    <property type="match status" value="1"/>
</dbReference>
<evidence type="ECO:0000256" key="10">
    <source>
        <dbReference type="SAM" id="Phobius"/>
    </source>
</evidence>
<accession>A0A2T0TBG2</accession>
<dbReference type="GO" id="GO:0005886">
    <property type="term" value="C:plasma membrane"/>
    <property type="evidence" value="ECO:0007669"/>
    <property type="project" value="UniProtKB-SubCell"/>
</dbReference>
<reference evidence="11 12" key="1">
    <citation type="submission" date="2018-03" db="EMBL/GenBank/DDBJ databases">
        <title>Genomic Encyclopedia of Archaeal and Bacterial Type Strains, Phase II (KMG-II): from individual species to whole genera.</title>
        <authorList>
            <person name="Goeker M."/>
        </authorList>
    </citation>
    <scope>NUCLEOTIDE SEQUENCE [LARGE SCALE GENOMIC DNA]</scope>
    <source>
        <strain evidence="11 12">DSM 28354</strain>
    </source>
</reference>
<organism evidence="11 12">
    <name type="scientific">Spirosoma oryzae</name>
    <dbReference type="NCBI Taxonomy" id="1469603"/>
    <lineage>
        <taxon>Bacteria</taxon>
        <taxon>Pseudomonadati</taxon>
        <taxon>Bacteroidota</taxon>
        <taxon>Cytophagia</taxon>
        <taxon>Cytophagales</taxon>
        <taxon>Cytophagaceae</taxon>
        <taxon>Spirosoma</taxon>
    </lineage>
</organism>
<comment type="function">
    <text evidence="1">Required for nicotinamide riboside transport across the inner membrane.</text>
</comment>
<evidence type="ECO:0000256" key="2">
    <source>
        <dbReference type="ARBA" id="ARBA00004651"/>
    </source>
</evidence>
<keyword evidence="7 10" id="KW-0812">Transmembrane</keyword>
<dbReference type="AlphaFoldDB" id="A0A2T0TBG2"/>
<keyword evidence="9 10" id="KW-0472">Membrane</keyword>
<sequence>MVTRIFAIRIDFFPNVATFFDIHTILFTVWGYPMSYLEFFGVVSGGLATWLAARANVWSWPVGAGSVTLFFFLFYQIQLYPDMFLQVFFLITNLYGWWRWTHPNAGEADSQNELRITRLIGRPLILTLTGGLVATLGLGALAQNLHRLFPVLFSQPSAFPYLDSFTTVMSIIGTFMMIHKKLECWWVWLIIDLISTYIYFVKGVKLVGIEYAVFCLIAFQGAWHWTREYRSYQTA</sequence>
<evidence type="ECO:0000256" key="1">
    <source>
        <dbReference type="ARBA" id="ARBA00002672"/>
    </source>
</evidence>
<evidence type="ECO:0000256" key="6">
    <source>
        <dbReference type="ARBA" id="ARBA00022475"/>
    </source>
</evidence>
<comment type="subcellular location">
    <subcellularLocation>
        <location evidence="2">Cell membrane</location>
        <topology evidence="2">Multi-pass membrane protein</topology>
    </subcellularLocation>
</comment>
<comment type="caution">
    <text evidence="11">The sequence shown here is derived from an EMBL/GenBank/DDBJ whole genome shotgun (WGS) entry which is preliminary data.</text>
</comment>
<comment type="similarity">
    <text evidence="3">Belongs to the nicotinamide ribonucleoside (NR) uptake permease (TC 4.B.1) family.</text>
</comment>
<dbReference type="NCBIfam" id="TIGR01528">
    <property type="entry name" value="NMN_trans_PnuC"/>
    <property type="match status" value="1"/>
</dbReference>
<feature type="transmembrane region" description="Helical" evidence="10">
    <location>
        <begin position="60"/>
        <end position="77"/>
    </location>
</feature>
<keyword evidence="6" id="KW-1003">Cell membrane</keyword>
<feature type="transmembrane region" description="Helical" evidence="10">
    <location>
        <begin position="12"/>
        <end position="30"/>
    </location>
</feature>
<evidence type="ECO:0000256" key="9">
    <source>
        <dbReference type="ARBA" id="ARBA00023136"/>
    </source>
</evidence>
<dbReference type="GO" id="GO:0034257">
    <property type="term" value="F:nicotinamide riboside transmembrane transporter activity"/>
    <property type="evidence" value="ECO:0007669"/>
    <property type="project" value="InterPro"/>
</dbReference>
<feature type="transmembrane region" description="Helical" evidence="10">
    <location>
        <begin position="158"/>
        <end position="178"/>
    </location>
</feature>
<feature type="transmembrane region" description="Helical" evidence="10">
    <location>
        <begin position="207"/>
        <end position="226"/>
    </location>
</feature>
<evidence type="ECO:0000256" key="8">
    <source>
        <dbReference type="ARBA" id="ARBA00022989"/>
    </source>
</evidence>
<keyword evidence="12" id="KW-1185">Reference proteome</keyword>
<proteinExistence type="inferred from homology"/>
<keyword evidence="5" id="KW-0813">Transport</keyword>
<name>A0A2T0TBG2_9BACT</name>
<evidence type="ECO:0000313" key="12">
    <source>
        <dbReference type="Proteomes" id="UP000238375"/>
    </source>
</evidence>
<dbReference type="InterPro" id="IPR006419">
    <property type="entry name" value="NMN_transpt_PnuC"/>
</dbReference>
<feature type="transmembrane region" description="Helical" evidence="10">
    <location>
        <begin position="119"/>
        <end position="138"/>
    </location>
</feature>
<gene>
    <name evidence="11" type="ORF">CLV58_104115</name>
</gene>
<feature type="transmembrane region" description="Helical" evidence="10">
    <location>
        <begin position="185"/>
        <end position="201"/>
    </location>
</feature>
<evidence type="ECO:0000256" key="3">
    <source>
        <dbReference type="ARBA" id="ARBA00006669"/>
    </source>
</evidence>
<evidence type="ECO:0000313" key="11">
    <source>
        <dbReference type="EMBL" id="PRY42985.1"/>
    </source>
</evidence>
<evidence type="ECO:0000256" key="4">
    <source>
        <dbReference type="ARBA" id="ARBA00017522"/>
    </source>
</evidence>
<feature type="transmembrane region" description="Helical" evidence="10">
    <location>
        <begin position="36"/>
        <end position="53"/>
    </location>
</feature>
<protein>
    <recommendedName>
        <fullName evidence="4">Nicotinamide riboside transporter PnuC</fullName>
    </recommendedName>
</protein>
<dbReference type="EMBL" id="PVTE01000004">
    <property type="protein sequence ID" value="PRY42985.1"/>
    <property type="molecule type" value="Genomic_DNA"/>
</dbReference>
<keyword evidence="8 10" id="KW-1133">Transmembrane helix</keyword>
<dbReference type="PANTHER" id="PTHR36122:SF2">
    <property type="entry name" value="NICOTINAMIDE RIBOSIDE TRANSPORTER PNUC"/>
    <property type="match status" value="1"/>
</dbReference>
<dbReference type="Proteomes" id="UP000238375">
    <property type="component" value="Unassembled WGS sequence"/>
</dbReference>
<evidence type="ECO:0000256" key="5">
    <source>
        <dbReference type="ARBA" id="ARBA00022448"/>
    </source>
</evidence>
<evidence type="ECO:0000256" key="7">
    <source>
        <dbReference type="ARBA" id="ARBA00022692"/>
    </source>
</evidence>
<feature type="transmembrane region" description="Helical" evidence="10">
    <location>
        <begin position="83"/>
        <end position="98"/>
    </location>
</feature>